<dbReference type="SUPFAM" id="SSF51735">
    <property type="entry name" value="NAD(P)-binding Rossmann-fold domains"/>
    <property type="match status" value="1"/>
</dbReference>
<dbReference type="AlphaFoldDB" id="A0A9W6L7N4"/>
<name>A0A9W6L7N4_9BACT</name>
<dbReference type="Gene3D" id="3.40.50.720">
    <property type="entry name" value="NAD(P)-binding Rossmann-like Domain"/>
    <property type="match status" value="1"/>
</dbReference>
<protein>
    <recommendedName>
        <fullName evidence="2">Prephenate/arogenate dehydrogenase domain-containing protein</fullName>
    </recommendedName>
</protein>
<accession>A0A9W6L7N4</accession>
<evidence type="ECO:0000313" key="4">
    <source>
        <dbReference type="Proteomes" id="UP001144372"/>
    </source>
</evidence>
<dbReference type="GO" id="GO:0004665">
    <property type="term" value="F:prephenate dehydrogenase (NADP+) activity"/>
    <property type="evidence" value="ECO:0007669"/>
    <property type="project" value="InterPro"/>
</dbReference>
<sequence>MSDSKVLSDFDALKNAAPSSRWGPGARMGVIGGRGEMGRLFARFFEEWGYRISVADRSTVPGNREVVENSDVVLFAVPLHETVAVIRELIPYVRPDQLLMDLTSLKEPPIREMLRSQASVVGLHPMFGGRISSFKGQTLVACPVRIEPADWACLRRLFEERGVKVKEATPREHDRMMSIIQVLFHMTTMLTGRVLRDYGVDIAETMEYTSPSYRLEMNMLGRIFAQNGALYSAITQMNPYTKEILGLLREGLDRYEEWYDQQNLDAFVEDFQRSAEHLGDFTRRAYQESAAILDFTVQLANSNQPDTKQVADRSG</sequence>
<comment type="caution">
    <text evidence="3">The sequence shown here is derived from an EMBL/GenBank/DDBJ whole genome shotgun (WGS) entry which is preliminary data.</text>
</comment>
<dbReference type="Pfam" id="PF20463">
    <property type="entry name" value="PDH_C"/>
    <property type="match status" value="1"/>
</dbReference>
<feature type="domain" description="Prephenate/arogenate dehydrogenase" evidence="2">
    <location>
        <begin position="26"/>
        <end position="289"/>
    </location>
</feature>
<dbReference type="PANTHER" id="PTHR21363">
    <property type="entry name" value="PREPHENATE DEHYDROGENASE"/>
    <property type="match status" value="1"/>
</dbReference>
<dbReference type="GO" id="GO:0006571">
    <property type="term" value="P:tyrosine biosynthetic process"/>
    <property type="evidence" value="ECO:0007669"/>
    <property type="project" value="InterPro"/>
</dbReference>
<dbReference type="SUPFAM" id="SSF48179">
    <property type="entry name" value="6-phosphogluconate dehydrogenase C-terminal domain-like"/>
    <property type="match status" value="1"/>
</dbReference>
<dbReference type="PANTHER" id="PTHR21363:SF0">
    <property type="entry name" value="PREPHENATE DEHYDROGENASE [NADP(+)]"/>
    <property type="match status" value="1"/>
</dbReference>
<gene>
    <name evidence="3" type="ORF">DAMNIGENAA_22760</name>
</gene>
<dbReference type="Pfam" id="PF02153">
    <property type="entry name" value="PDH_N"/>
    <property type="match status" value="1"/>
</dbReference>
<keyword evidence="1" id="KW-0560">Oxidoreductase</keyword>
<dbReference type="Proteomes" id="UP001144372">
    <property type="component" value="Unassembled WGS sequence"/>
</dbReference>
<keyword evidence="4" id="KW-1185">Reference proteome</keyword>
<dbReference type="InterPro" id="IPR008927">
    <property type="entry name" value="6-PGluconate_DH-like_C_sf"/>
</dbReference>
<evidence type="ECO:0000256" key="1">
    <source>
        <dbReference type="ARBA" id="ARBA00023002"/>
    </source>
</evidence>
<dbReference type="InterPro" id="IPR036291">
    <property type="entry name" value="NAD(P)-bd_dom_sf"/>
</dbReference>
<proteinExistence type="predicted"/>
<dbReference type="InterPro" id="IPR046826">
    <property type="entry name" value="PDH_N"/>
</dbReference>
<dbReference type="PROSITE" id="PS51176">
    <property type="entry name" value="PDH_ADH"/>
    <property type="match status" value="1"/>
</dbReference>
<evidence type="ECO:0000313" key="3">
    <source>
        <dbReference type="EMBL" id="GLI34843.1"/>
    </source>
</evidence>
<dbReference type="InterPro" id="IPR050812">
    <property type="entry name" value="Preph/Arog_dehydrog"/>
</dbReference>
<dbReference type="EMBL" id="BSDR01000001">
    <property type="protein sequence ID" value="GLI34843.1"/>
    <property type="molecule type" value="Genomic_DNA"/>
</dbReference>
<dbReference type="GO" id="GO:0070403">
    <property type="term" value="F:NAD+ binding"/>
    <property type="evidence" value="ECO:0007669"/>
    <property type="project" value="InterPro"/>
</dbReference>
<dbReference type="GO" id="GO:0008977">
    <property type="term" value="F:prephenate dehydrogenase (NAD+) activity"/>
    <property type="evidence" value="ECO:0007669"/>
    <property type="project" value="InterPro"/>
</dbReference>
<dbReference type="RefSeq" id="WP_281794271.1">
    <property type="nucleotide sequence ID" value="NZ_BSDR01000001.1"/>
</dbReference>
<organism evidence="3 4">
    <name type="scientific">Desulforhabdus amnigena</name>
    <dbReference type="NCBI Taxonomy" id="40218"/>
    <lineage>
        <taxon>Bacteria</taxon>
        <taxon>Pseudomonadati</taxon>
        <taxon>Thermodesulfobacteriota</taxon>
        <taxon>Syntrophobacteria</taxon>
        <taxon>Syntrophobacterales</taxon>
        <taxon>Syntrophobacteraceae</taxon>
        <taxon>Desulforhabdus</taxon>
    </lineage>
</organism>
<dbReference type="Gene3D" id="1.10.3660.10">
    <property type="entry name" value="6-phosphogluconate dehydrogenase C-terminal like domain"/>
    <property type="match status" value="1"/>
</dbReference>
<reference evidence="3" key="1">
    <citation type="submission" date="2022-12" db="EMBL/GenBank/DDBJ databases">
        <title>Reference genome sequencing for broad-spectrum identification of bacterial and archaeal isolates by mass spectrometry.</title>
        <authorList>
            <person name="Sekiguchi Y."/>
            <person name="Tourlousse D.M."/>
        </authorList>
    </citation>
    <scope>NUCLEOTIDE SEQUENCE</scope>
    <source>
        <strain evidence="3">ASRB1</strain>
    </source>
</reference>
<dbReference type="InterPro" id="IPR003099">
    <property type="entry name" value="Prephen_DH"/>
</dbReference>
<dbReference type="InterPro" id="IPR046825">
    <property type="entry name" value="PDH_C"/>
</dbReference>
<evidence type="ECO:0000259" key="2">
    <source>
        <dbReference type="PROSITE" id="PS51176"/>
    </source>
</evidence>